<comment type="caution">
    <text evidence="4">The sequence shown here is derived from an EMBL/GenBank/DDBJ whole genome shotgun (WGS) entry which is preliminary data.</text>
</comment>
<dbReference type="EMBL" id="BOOF01000074">
    <property type="protein sequence ID" value="GIH67357.1"/>
    <property type="molecule type" value="Genomic_DNA"/>
</dbReference>
<evidence type="ECO:0000313" key="5">
    <source>
        <dbReference type="Proteomes" id="UP000660454"/>
    </source>
</evidence>
<dbReference type="RefSeq" id="WP_204053050.1">
    <property type="nucleotide sequence ID" value="NZ_BOOF01000074.1"/>
</dbReference>
<dbReference type="Proteomes" id="UP000660454">
    <property type="component" value="Unassembled WGS sequence"/>
</dbReference>
<sequence length="304" mass="32679">MGDTQAGELMQRPLRPPPGTTTTVSSGIPPKHRLAEAASGVKPDPDIARSVNLSVDDDENVKHDIDMSDLIELYTLIERVDRNETDPLAKITKAEELSAELERLGDRLVGYFIEQARAAGHSWSDIGAHLGMSRQAAQQRYTPRQSALTMDDVLHGGAFKGLVPRARTAVTDAVEHARRLDHPAVRPTDLLLGVLGDPHALAVQIITRLGADPDTIRSGLRQTGDGAPVVIPVEPATRTALAKALSEAVGLGHNYIGTEHLLLGILNDPNSEASQALTAAGVTLDAARETLRRIVEEIVRSRTE</sequence>
<dbReference type="PROSITE" id="PS51903">
    <property type="entry name" value="CLP_R"/>
    <property type="match status" value="1"/>
</dbReference>
<proteinExistence type="predicted"/>
<dbReference type="Gene3D" id="1.10.1780.10">
    <property type="entry name" value="Clp, N-terminal domain"/>
    <property type="match status" value="1"/>
</dbReference>
<reference evidence="4 5" key="1">
    <citation type="submission" date="2021-01" db="EMBL/GenBank/DDBJ databases">
        <title>Whole genome shotgun sequence of Microbispora siamensis NBRC 104113.</title>
        <authorList>
            <person name="Komaki H."/>
            <person name="Tamura T."/>
        </authorList>
    </citation>
    <scope>NUCLEOTIDE SEQUENCE [LARGE SCALE GENOMIC DNA]</scope>
    <source>
        <strain evidence="4 5">NBRC 104113</strain>
    </source>
</reference>
<feature type="domain" description="Clp R" evidence="3">
    <location>
        <begin position="158"/>
        <end position="297"/>
    </location>
</feature>
<evidence type="ECO:0000313" key="4">
    <source>
        <dbReference type="EMBL" id="GIH67357.1"/>
    </source>
</evidence>
<name>A0ABQ4H118_9ACTN</name>
<organism evidence="4 5">
    <name type="scientific">Microbispora siamensis</name>
    <dbReference type="NCBI Taxonomy" id="564413"/>
    <lineage>
        <taxon>Bacteria</taxon>
        <taxon>Bacillati</taxon>
        <taxon>Actinomycetota</taxon>
        <taxon>Actinomycetes</taxon>
        <taxon>Streptosporangiales</taxon>
        <taxon>Streptosporangiaceae</taxon>
        <taxon>Microbispora</taxon>
    </lineage>
</organism>
<dbReference type="InterPro" id="IPR036628">
    <property type="entry name" value="Clp_N_dom_sf"/>
</dbReference>
<dbReference type="InterPro" id="IPR004176">
    <property type="entry name" value="Clp_R_N"/>
</dbReference>
<evidence type="ECO:0000256" key="2">
    <source>
        <dbReference type="SAM" id="MobiDB-lite"/>
    </source>
</evidence>
<keyword evidence="5" id="KW-1185">Reference proteome</keyword>
<evidence type="ECO:0000256" key="1">
    <source>
        <dbReference type="PROSITE-ProRule" id="PRU01251"/>
    </source>
</evidence>
<dbReference type="SUPFAM" id="SSF81923">
    <property type="entry name" value="Double Clp-N motif"/>
    <property type="match status" value="2"/>
</dbReference>
<accession>A0ABQ4H118</accession>
<feature type="compositionally biased region" description="Low complexity" evidence="2">
    <location>
        <begin position="20"/>
        <end position="29"/>
    </location>
</feature>
<feature type="region of interest" description="Disordered" evidence="2">
    <location>
        <begin position="1"/>
        <end position="45"/>
    </location>
</feature>
<protein>
    <recommendedName>
        <fullName evidence="3">Clp R domain-containing protein</fullName>
    </recommendedName>
</protein>
<gene>
    <name evidence="4" type="ORF">Msi02_81740</name>
</gene>
<evidence type="ECO:0000259" key="3">
    <source>
        <dbReference type="PROSITE" id="PS51903"/>
    </source>
</evidence>
<dbReference type="Pfam" id="PF02861">
    <property type="entry name" value="Clp_N"/>
    <property type="match status" value="2"/>
</dbReference>
<keyword evidence="1" id="KW-0677">Repeat</keyword>